<evidence type="ECO:0000313" key="10">
    <source>
        <dbReference type="Proteomes" id="UP000288805"/>
    </source>
</evidence>
<proteinExistence type="predicted"/>
<evidence type="ECO:0000259" key="8">
    <source>
        <dbReference type="Pfam" id="PF17917"/>
    </source>
</evidence>
<evidence type="ECO:0000256" key="5">
    <source>
        <dbReference type="ARBA" id="ARBA00022801"/>
    </source>
</evidence>
<feature type="domain" description="Reverse transcriptase RNase H-like" evidence="8">
    <location>
        <begin position="12"/>
        <end position="110"/>
    </location>
</feature>
<gene>
    <name evidence="9" type="primary">pol_1671</name>
    <name evidence="9" type="ORF">CK203_042528</name>
</gene>
<dbReference type="SUPFAM" id="SSF53098">
    <property type="entry name" value="Ribonuclease H-like"/>
    <property type="match status" value="1"/>
</dbReference>
<keyword evidence="1" id="KW-0808">Transferase</keyword>
<feature type="signal peptide" evidence="7">
    <location>
        <begin position="1"/>
        <end position="22"/>
    </location>
</feature>
<evidence type="ECO:0000256" key="4">
    <source>
        <dbReference type="ARBA" id="ARBA00022759"/>
    </source>
</evidence>
<dbReference type="GO" id="GO:0003676">
    <property type="term" value="F:nucleic acid binding"/>
    <property type="evidence" value="ECO:0007669"/>
    <property type="project" value="InterPro"/>
</dbReference>
<keyword evidence="6" id="KW-0695">RNA-directed DNA polymerase</keyword>
<keyword evidence="4" id="KW-0255">Endonuclease</keyword>
<keyword evidence="5" id="KW-0378">Hydrolase</keyword>
<dbReference type="Gene3D" id="3.30.420.10">
    <property type="entry name" value="Ribonuclease H-like superfamily/Ribonuclease H"/>
    <property type="match status" value="1"/>
</dbReference>
<dbReference type="EMBL" id="QGNW01000233">
    <property type="protein sequence ID" value="RVW82993.1"/>
    <property type="molecule type" value="Genomic_DNA"/>
</dbReference>
<dbReference type="InterPro" id="IPR041373">
    <property type="entry name" value="RT_RNaseH"/>
</dbReference>
<reference evidence="9 10" key="1">
    <citation type="journal article" date="2018" name="PLoS Genet.">
        <title>Population sequencing reveals clonal diversity and ancestral inbreeding in the grapevine cultivar Chardonnay.</title>
        <authorList>
            <person name="Roach M.J."/>
            <person name="Johnson D.L."/>
            <person name="Bohlmann J."/>
            <person name="van Vuuren H.J."/>
            <person name="Jones S.J."/>
            <person name="Pretorius I.S."/>
            <person name="Schmidt S.A."/>
            <person name="Borneman A.R."/>
        </authorList>
    </citation>
    <scope>NUCLEOTIDE SEQUENCE [LARGE SCALE GENOMIC DNA]</scope>
    <source>
        <strain evidence="10">cv. Chardonnay</strain>
        <tissue evidence="9">Leaf</tissue>
    </source>
</reference>
<dbReference type="InterPro" id="IPR012337">
    <property type="entry name" value="RNaseH-like_sf"/>
</dbReference>
<evidence type="ECO:0000256" key="6">
    <source>
        <dbReference type="ARBA" id="ARBA00022918"/>
    </source>
</evidence>
<dbReference type="GO" id="GO:0004519">
    <property type="term" value="F:endonuclease activity"/>
    <property type="evidence" value="ECO:0007669"/>
    <property type="project" value="UniProtKB-KW"/>
</dbReference>
<dbReference type="Proteomes" id="UP000288805">
    <property type="component" value="Unassembled WGS sequence"/>
</dbReference>
<comment type="caution">
    <text evidence="9">The sequence shown here is derived from an EMBL/GenBank/DDBJ whole genome shotgun (WGS) entry which is preliminary data.</text>
</comment>
<dbReference type="InterPro" id="IPR043502">
    <property type="entry name" value="DNA/RNA_pol_sf"/>
</dbReference>
<evidence type="ECO:0000313" key="9">
    <source>
        <dbReference type="EMBL" id="RVW82993.1"/>
    </source>
</evidence>
<organism evidence="9 10">
    <name type="scientific">Vitis vinifera</name>
    <name type="common">Grape</name>
    <dbReference type="NCBI Taxonomy" id="29760"/>
    <lineage>
        <taxon>Eukaryota</taxon>
        <taxon>Viridiplantae</taxon>
        <taxon>Streptophyta</taxon>
        <taxon>Embryophyta</taxon>
        <taxon>Tracheophyta</taxon>
        <taxon>Spermatophyta</taxon>
        <taxon>Magnoliopsida</taxon>
        <taxon>eudicotyledons</taxon>
        <taxon>Gunneridae</taxon>
        <taxon>Pentapetalae</taxon>
        <taxon>rosids</taxon>
        <taxon>Vitales</taxon>
        <taxon>Vitaceae</taxon>
        <taxon>Viteae</taxon>
        <taxon>Vitis</taxon>
    </lineage>
</organism>
<protein>
    <submittedName>
        <fullName evidence="9">Retrovirus-related Pol polyprotein from transposon 17.6</fullName>
    </submittedName>
</protein>
<dbReference type="SUPFAM" id="SSF56672">
    <property type="entry name" value="DNA/RNA polymerases"/>
    <property type="match status" value="1"/>
</dbReference>
<dbReference type="InterPro" id="IPR036397">
    <property type="entry name" value="RNaseH_sf"/>
</dbReference>
<evidence type="ECO:0000256" key="3">
    <source>
        <dbReference type="ARBA" id="ARBA00022722"/>
    </source>
</evidence>
<dbReference type="GO" id="GO:0016787">
    <property type="term" value="F:hydrolase activity"/>
    <property type="evidence" value="ECO:0007669"/>
    <property type="project" value="UniProtKB-KW"/>
</dbReference>
<evidence type="ECO:0000256" key="2">
    <source>
        <dbReference type="ARBA" id="ARBA00022695"/>
    </source>
</evidence>
<dbReference type="GO" id="GO:0003964">
    <property type="term" value="F:RNA-directed DNA polymerase activity"/>
    <property type="evidence" value="ECO:0007669"/>
    <property type="project" value="UniProtKB-KW"/>
</dbReference>
<accession>A0A438HEV0</accession>
<evidence type="ECO:0000256" key="7">
    <source>
        <dbReference type="SAM" id="SignalP"/>
    </source>
</evidence>
<keyword evidence="3" id="KW-0540">Nuclease</keyword>
<feature type="chain" id="PRO_5019222445" evidence="7">
    <location>
        <begin position="23"/>
        <end position="296"/>
    </location>
</feature>
<dbReference type="CDD" id="cd09274">
    <property type="entry name" value="RNase_HI_RT_Ty3"/>
    <property type="match status" value="1"/>
</dbReference>
<sequence length="296" mass="34461">MMQAPILALPNFKLLFVVECDALGNGLGAVLMQEQRSIAYFNTVLKGKRLLLSTYENELMALVLTVKKWRPYLLGCHFVVRTDQRILKFLWEQRIMIEPQQKWLLKLMGYDFSIEFKKGAYLSSIKLRTHPIILKEIHGIRHEGLYKTLHRVNEIDHQKPVCLLQPLPIPTQCTSFNFSSSYHPQTDDQTEVVNRTLEMYLRCFTSSRPKEWVQWVPWAELCYNTSLHASTRKTPFEVVYGREPPNCFPMFLLQQAQARMKTAYDQGRVEREFIVDDCISAATTLSTKFVGFETVT</sequence>
<name>A0A438HEV0_VITVI</name>
<evidence type="ECO:0000256" key="1">
    <source>
        <dbReference type="ARBA" id="ARBA00022679"/>
    </source>
</evidence>
<dbReference type="Pfam" id="PF17917">
    <property type="entry name" value="RT_RNaseH"/>
    <property type="match status" value="1"/>
</dbReference>
<keyword evidence="2" id="KW-0548">Nucleotidyltransferase</keyword>
<dbReference type="PANTHER" id="PTHR34072">
    <property type="entry name" value="ENZYMATIC POLYPROTEIN-RELATED"/>
    <property type="match status" value="1"/>
</dbReference>
<dbReference type="AlphaFoldDB" id="A0A438HEV0"/>
<dbReference type="PANTHER" id="PTHR34072:SF55">
    <property type="entry name" value="DNA_RNA POLYMERASES SUPERFAMILY PROTEIN"/>
    <property type="match status" value="1"/>
</dbReference>
<keyword evidence="7" id="KW-0732">Signal</keyword>